<feature type="region of interest" description="Disordered" evidence="1">
    <location>
        <begin position="1"/>
        <end position="24"/>
    </location>
</feature>
<keyword evidence="3" id="KW-1185">Reference proteome</keyword>
<dbReference type="OrthoDB" id="3171382at2759"/>
<name>A0A284QN43_ARMOS</name>
<dbReference type="Proteomes" id="UP000219338">
    <property type="component" value="Unassembled WGS sequence"/>
</dbReference>
<evidence type="ECO:0000313" key="2">
    <source>
        <dbReference type="EMBL" id="SJK97871.1"/>
    </source>
</evidence>
<feature type="compositionally biased region" description="Polar residues" evidence="1">
    <location>
        <begin position="1"/>
        <end position="13"/>
    </location>
</feature>
<accession>A0A284QN43</accession>
<dbReference type="AlphaFoldDB" id="A0A284QN43"/>
<protein>
    <submittedName>
        <fullName evidence="2">Uncharacterized protein</fullName>
    </submittedName>
</protein>
<evidence type="ECO:0000256" key="1">
    <source>
        <dbReference type="SAM" id="MobiDB-lite"/>
    </source>
</evidence>
<reference evidence="3" key="1">
    <citation type="journal article" date="2017" name="Nat. Ecol. Evol.">
        <title>Genome expansion and lineage-specific genetic innovations in the forest pathogenic fungi Armillaria.</title>
        <authorList>
            <person name="Sipos G."/>
            <person name="Prasanna A.N."/>
            <person name="Walter M.C."/>
            <person name="O'Connor E."/>
            <person name="Balint B."/>
            <person name="Krizsan K."/>
            <person name="Kiss B."/>
            <person name="Hess J."/>
            <person name="Varga T."/>
            <person name="Slot J."/>
            <person name="Riley R."/>
            <person name="Boka B."/>
            <person name="Rigling D."/>
            <person name="Barry K."/>
            <person name="Lee J."/>
            <person name="Mihaltcheva S."/>
            <person name="LaButti K."/>
            <person name="Lipzen A."/>
            <person name="Waldron R."/>
            <person name="Moloney N.M."/>
            <person name="Sperisen C."/>
            <person name="Kredics L."/>
            <person name="Vagvoelgyi C."/>
            <person name="Patrignani A."/>
            <person name="Fitzpatrick D."/>
            <person name="Nagy I."/>
            <person name="Doyle S."/>
            <person name="Anderson J.B."/>
            <person name="Grigoriev I.V."/>
            <person name="Gueldener U."/>
            <person name="Muensterkoetter M."/>
            <person name="Nagy L.G."/>
        </authorList>
    </citation>
    <scope>NUCLEOTIDE SEQUENCE [LARGE SCALE GENOMIC DNA]</scope>
    <source>
        <strain evidence="3">C18/9</strain>
    </source>
</reference>
<proteinExistence type="predicted"/>
<evidence type="ECO:0000313" key="3">
    <source>
        <dbReference type="Proteomes" id="UP000219338"/>
    </source>
</evidence>
<feature type="region of interest" description="Disordered" evidence="1">
    <location>
        <begin position="111"/>
        <end position="132"/>
    </location>
</feature>
<sequence length="308" mass="35864">MSSTHEQPTQQPQRVRKPAFSDWPTIKILTPPQGRFSPKTDEWCITYCTQTVKGRFNSQEPSCRSLCIRRIFAHEVRNILSFRRHQDVDEEGKAKYPLPAEGQPVNMPRYLGGKASADMDDEPTPQPERSRGTKYWDEGWYLWTSSSHISSVEKIQMMKYDLRGQVRREHYKEQRKATWQEYQQFIERNAQPVHSPLPDGEHNKWWGAIVPPPPIPDTSSHSLLIPLPPQMPPAWDGISKLLQPTRRVLTIFRDSLVTGEHLTFAGMVWRKAWTKEPYFLVRRTLDTARDMWKGAGKDDNDDEKDSTH</sequence>
<dbReference type="STRING" id="47428.A0A284QN43"/>
<dbReference type="EMBL" id="FUEG01000001">
    <property type="protein sequence ID" value="SJK97871.1"/>
    <property type="molecule type" value="Genomic_DNA"/>
</dbReference>
<dbReference type="OMA" id="CRSLCIR"/>
<organism evidence="2 3">
    <name type="scientific">Armillaria ostoyae</name>
    <name type="common">Armillaria root rot fungus</name>
    <dbReference type="NCBI Taxonomy" id="47428"/>
    <lineage>
        <taxon>Eukaryota</taxon>
        <taxon>Fungi</taxon>
        <taxon>Dikarya</taxon>
        <taxon>Basidiomycota</taxon>
        <taxon>Agaricomycotina</taxon>
        <taxon>Agaricomycetes</taxon>
        <taxon>Agaricomycetidae</taxon>
        <taxon>Agaricales</taxon>
        <taxon>Marasmiineae</taxon>
        <taxon>Physalacriaceae</taxon>
        <taxon>Armillaria</taxon>
    </lineage>
</organism>
<gene>
    <name evidence="2" type="ORF">ARMOST_01126</name>
</gene>